<comment type="caution">
    <text evidence="2">The sequence shown here is derived from an EMBL/GenBank/DDBJ whole genome shotgun (WGS) entry which is preliminary data.</text>
</comment>
<keyword evidence="1" id="KW-0732">Signal</keyword>
<feature type="chain" id="PRO_5035832686" evidence="1">
    <location>
        <begin position="19"/>
        <end position="237"/>
    </location>
</feature>
<gene>
    <name evidence="2" type="ORF">GE061_012067</name>
</gene>
<feature type="signal peptide" evidence="1">
    <location>
        <begin position="1"/>
        <end position="18"/>
    </location>
</feature>
<name>A0A8S9XSF6_APOLU</name>
<evidence type="ECO:0000313" key="2">
    <source>
        <dbReference type="EMBL" id="KAF6211554.1"/>
    </source>
</evidence>
<dbReference type="Proteomes" id="UP000466442">
    <property type="component" value="Unassembled WGS sequence"/>
</dbReference>
<reference evidence="2" key="1">
    <citation type="journal article" date="2021" name="Mol. Ecol. Resour.">
        <title>Apolygus lucorum genome provides insights into omnivorousness and mesophyll feeding.</title>
        <authorList>
            <person name="Liu Y."/>
            <person name="Liu H."/>
            <person name="Wang H."/>
            <person name="Huang T."/>
            <person name="Liu B."/>
            <person name="Yang B."/>
            <person name="Yin L."/>
            <person name="Li B."/>
            <person name="Zhang Y."/>
            <person name="Zhang S."/>
            <person name="Jiang F."/>
            <person name="Zhang X."/>
            <person name="Ren Y."/>
            <person name="Wang B."/>
            <person name="Wang S."/>
            <person name="Lu Y."/>
            <person name="Wu K."/>
            <person name="Fan W."/>
            <person name="Wang G."/>
        </authorList>
    </citation>
    <scope>NUCLEOTIDE SEQUENCE</scope>
    <source>
        <strain evidence="2">12Hb</strain>
    </source>
</reference>
<sequence>MRPYVVFIFACMLSLSAAQSSSERQVRLDDIERDNLKSPQQTPQQQRPVAQYQQYQQAPLVQYTPQFYQVSNAAPSGPGGAQLFAQPSLTPGQLSSYHQQLLFAQPQQLQQPVLIPQHQALPFPVMLIPQSYLLPQQQDVNSLLYGGLPQQYQLQQAKYAPAQAQQIQPTPLKGFRPSPQISAPQYSAQQYQQPQYNAYQTVYQQKYASGAKSTVAPPLKDNYVGQSSNTYSTYKLQ</sequence>
<proteinExistence type="predicted"/>
<evidence type="ECO:0000256" key="1">
    <source>
        <dbReference type="SAM" id="SignalP"/>
    </source>
</evidence>
<keyword evidence="3" id="KW-1185">Reference proteome</keyword>
<organism evidence="2 3">
    <name type="scientific">Apolygus lucorum</name>
    <name type="common">Small green plant bug</name>
    <name type="synonym">Lygocoris lucorum</name>
    <dbReference type="NCBI Taxonomy" id="248454"/>
    <lineage>
        <taxon>Eukaryota</taxon>
        <taxon>Metazoa</taxon>
        <taxon>Ecdysozoa</taxon>
        <taxon>Arthropoda</taxon>
        <taxon>Hexapoda</taxon>
        <taxon>Insecta</taxon>
        <taxon>Pterygota</taxon>
        <taxon>Neoptera</taxon>
        <taxon>Paraneoptera</taxon>
        <taxon>Hemiptera</taxon>
        <taxon>Heteroptera</taxon>
        <taxon>Panheteroptera</taxon>
        <taxon>Cimicomorpha</taxon>
        <taxon>Miridae</taxon>
        <taxon>Mirini</taxon>
        <taxon>Apolygus</taxon>
    </lineage>
</organism>
<dbReference type="EMBL" id="WIXP02000004">
    <property type="protein sequence ID" value="KAF6211554.1"/>
    <property type="molecule type" value="Genomic_DNA"/>
</dbReference>
<protein>
    <submittedName>
        <fullName evidence="2">Uncharacterized protein</fullName>
    </submittedName>
</protein>
<accession>A0A8S9XSF6</accession>
<dbReference type="AlphaFoldDB" id="A0A8S9XSF6"/>
<dbReference type="OrthoDB" id="6627137at2759"/>
<evidence type="ECO:0000313" key="3">
    <source>
        <dbReference type="Proteomes" id="UP000466442"/>
    </source>
</evidence>